<accession>A0AA91JMQ5</accession>
<name>A0AA91JMQ5_9ENTE</name>
<dbReference type="AlphaFoldDB" id="A0AA91JMQ5"/>
<dbReference type="CDD" id="cd09024">
    <property type="entry name" value="Aldose_epim_lacX"/>
    <property type="match status" value="1"/>
</dbReference>
<dbReference type="GO" id="GO:0030246">
    <property type="term" value="F:carbohydrate binding"/>
    <property type="evidence" value="ECO:0007669"/>
    <property type="project" value="InterPro"/>
</dbReference>
<dbReference type="SUPFAM" id="SSF74650">
    <property type="entry name" value="Galactose mutarotase-like"/>
    <property type="match status" value="1"/>
</dbReference>
<dbReference type="InterPro" id="IPR014718">
    <property type="entry name" value="GH-type_carb-bd"/>
</dbReference>
<dbReference type="Pfam" id="PF01263">
    <property type="entry name" value="Aldose_epim"/>
    <property type="match status" value="1"/>
</dbReference>
<proteinExistence type="predicted"/>
<dbReference type="PANTHER" id="PTHR11122">
    <property type="entry name" value="APOSPORY-ASSOCIATED PROTEIN C-RELATED"/>
    <property type="match status" value="1"/>
</dbReference>
<comment type="caution">
    <text evidence="1">The sequence shown here is derived from an EMBL/GenBank/DDBJ whole genome shotgun (WGS) entry which is preliminary data.</text>
</comment>
<evidence type="ECO:0000313" key="2">
    <source>
        <dbReference type="Proteomes" id="UP000183039"/>
    </source>
</evidence>
<dbReference type="PANTHER" id="PTHR11122:SF13">
    <property type="entry name" value="GLUCOSE-6-PHOSPHATE 1-EPIMERASE"/>
    <property type="match status" value="1"/>
</dbReference>
<organism evidence="1 2">
    <name type="scientific">Enterococcus silesiacus</name>
    <dbReference type="NCBI Taxonomy" id="332949"/>
    <lineage>
        <taxon>Bacteria</taxon>
        <taxon>Bacillati</taxon>
        <taxon>Bacillota</taxon>
        <taxon>Bacilli</taxon>
        <taxon>Lactobacillales</taxon>
        <taxon>Enterococcaceae</taxon>
        <taxon>Enterococcus</taxon>
    </lineage>
</organism>
<protein>
    <submittedName>
        <fullName evidence="1">Aldolase 1 epimerase LacX</fullName>
    </submittedName>
</protein>
<dbReference type="InterPro" id="IPR011013">
    <property type="entry name" value="Gal_mutarotase_sf_dom"/>
</dbReference>
<dbReference type="EMBL" id="JXLC01000034">
    <property type="protein sequence ID" value="OJG86043.1"/>
    <property type="molecule type" value="Genomic_DNA"/>
</dbReference>
<dbReference type="InterPro" id="IPR037481">
    <property type="entry name" value="LacX"/>
</dbReference>
<reference evidence="1 2" key="1">
    <citation type="submission" date="2014-12" db="EMBL/GenBank/DDBJ databases">
        <title>Draft genome sequences of 29 type strains of Enterococci.</title>
        <authorList>
            <person name="Zhong Z."/>
            <person name="Sun Z."/>
            <person name="Liu W."/>
            <person name="Zhang W."/>
            <person name="Zhang H."/>
        </authorList>
    </citation>
    <scope>NUCLEOTIDE SEQUENCE [LARGE SCALE GENOMIC DNA]</scope>
    <source>
        <strain evidence="1 2">DSM 22801</strain>
    </source>
</reference>
<sequence length="293" mass="33147">MDMTVQIENEFLIATIAEDGAELISLKSKKNNIEYIWQGDPTFWGRHAPVLFPVVGRLKDDRYTYDNKTYPMSQHGFARDSLFEVIEHGAELVSLSLRSSKKTKEVYPFDFELILSYTLEADNLVVNYQVENTGNADMYFSIGGHPAFNVPLEQGLTFDDYYLSFSPKKSRTQIPLVGPFADFEHKTLGQTNTSLDIRRELFKDDAIIFETKGANTFTIESDEGPHSISLSYTDMPYVGIWSPYPQEAPFVCIEPWCGIADEINATGKLVDKKGINKLPASDVFKTQYTLTAK</sequence>
<dbReference type="InterPro" id="IPR008183">
    <property type="entry name" value="Aldose_1/G6P_1-epimerase"/>
</dbReference>
<dbReference type="Proteomes" id="UP000183039">
    <property type="component" value="Unassembled WGS sequence"/>
</dbReference>
<dbReference type="Gene3D" id="2.70.98.10">
    <property type="match status" value="1"/>
</dbReference>
<gene>
    <name evidence="1" type="ORF">RV15_GL002447</name>
</gene>
<evidence type="ECO:0000313" key="1">
    <source>
        <dbReference type="EMBL" id="OJG86043.1"/>
    </source>
</evidence>
<dbReference type="GO" id="GO:0016853">
    <property type="term" value="F:isomerase activity"/>
    <property type="evidence" value="ECO:0007669"/>
    <property type="project" value="InterPro"/>
</dbReference>
<dbReference type="GO" id="GO:0005975">
    <property type="term" value="P:carbohydrate metabolic process"/>
    <property type="evidence" value="ECO:0007669"/>
    <property type="project" value="InterPro"/>
</dbReference>